<evidence type="ECO:0000313" key="3">
    <source>
        <dbReference type="EMBL" id="KAA9089357.1"/>
    </source>
</evidence>
<evidence type="ECO:0000256" key="1">
    <source>
        <dbReference type="SAM" id="MobiDB-lite"/>
    </source>
</evidence>
<evidence type="ECO:0000256" key="2">
    <source>
        <dbReference type="SAM" id="Phobius"/>
    </source>
</evidence>
<reference evidence="4" key="1">
    <citation type="submission" date="2019-09" db="EMBL/GenBank/DDBJ databases">
        <title>Mumia zhuanghuii sp. nov. isolated from the intestinal contents of plateau pika (Ochotona curzoniae) in the Qinghai-Tibet plateau of China.</title>
        <authorList>
            <person name="Tian Z."/>
        </authorList>
    </citation>
    <scope>NUCLEOTIDE SEQUENCE [LARGE SCALE GENOMIC DNA]</scope>
    <source>
        <strain evidence="4">DSM 25564</strain>
    </source>
</reference>
<protein>
    <submittedName>
        <fullName evidence="3">Uncharacterized protein</fullName>
    </submittedName>
</protein>
<feature type="compositionally biased region" description="Low complexity" evidence="1">
    <location>
        <begin position="46"/>
        <end position="58"/>
    </location>
</feature>
<keyword evidence="2" id="KW-0472">Membrane</keyword>
<keyword evidence="2" id="KW-1133">Transmembrane helix</keyword>
<proteinExistence type="predicted"/>
<feature type="transmembrane region" description="Helical" evidence="2">
    <location>
        <begin position="7"/>
        <end position="30"/>
    </location>
</feature>
<dbReference type="EMBL" id="VYRZ01000001">
    <property type="protein sequence ID" value="KAA9089357.1"/>
    <property type="molecule type" value="Genomic_DNA"/>
</dbReference>
<keyword evidence="4" id="KW-1185">Reference proteome</keyword>
<organism evidence="3 4">
    <name type="scientific">Microbacterium radiodurans</name>
    <dbReference type="NCBI Taxonomy" id="661398"/>
    <lineage>
        <taxon>Bacteria</taxon>
        <taxon>Bacillati</taxon>
        <taxon>Actinomycetota</taxon>
        <taxon>Actinomycetes</taxon>
        <taxon>Micrococcales</taxon>
        <taxon>Microbacteriaceae</taxon>
        <taxon>Microbacterium</taxon>
    </lineage>
</organism>
<comment type="caution">
    <text evidence="3">The sequence shown here is derived from an EMBL/GenBank/DDBJ whole genome shotgun (WGS) entry which is preliminary data.</text>
</comment>
<sequence>MTERRTLIILSSVAGALLIAVVVVLSVYLVQSTRSASPAPEPPAAPATTAPPTSSAPAAPTPTATPTPEAEGPLIDVTGTGFTIANTEGEVTFTHEWAGDAAPAVAALTEVFGAAPSEDFQNGDAENYAYNIYVWEGFRLYDVSLGPGNRPRTEVPAPTYVSFDTDIDDPVTVEDEFGVSLGMPIAEARALGPVSESALPDGGVRLVFGADRGSFYNDGARNFSAYVDSDAAGQSVQAITYGFRVR</sequence>
<dbReference type="Proteomes" id="UP000327039">
    <property type="component" value="Unassembled WGS sequence"/>
</dbReference>
<dbReference type="RefSeq" id="WP_150417989.1">
    <property type="nucleotide sequence ID" value="NZ_VYRZ01000001.1"/>
</dbReference>
<feature type="region of interest" description="Disordered" evidence="1">
    <location>
        <begin position="35"/>
        <end position="77"/>
    </location>
</feature>
<dbReference type="AlphaFoldDB" id="A0A5J5IU37"/>
<gene>
    <name evidence="3" type="ORF">F6B42_02405</name>
</gene>
<name>A0A5J5IU37_9MICO</name>
<accession>A0A5J5IU37</accession>
<dbReference type="OrthoDB" id="5057820at2"/>
<evidence type="ECO:0000313" key="4">
    <source>
        <dbReference type="Proteomes" id="UP000327039"/>
    </source>
</evidence>
<keyword evidence="2" id="KW-0812">Transmembrane</keyword>